<sequence>MVIEQVAKACEAVSLAIRRCKRDNINSDLQEALDEAREHLRKALSELKDTQSDDRKFYDAILKYSLSKKAELGDNITDILRFMGKDR</sequence>
<evidence type="ECO:0000313" key="2">
    <source>
        <dbReference type="EMBL" id="MBD3364831.1"/>
    </source>
</evidence>
<feature type="coiled-coil region" evidence="1">
    <location>
        <begin position="22"/>
        <end position="53"/>
    </location>
</feature>
<evidence type="ECO:0000313" key="3">
    <source>
        <dbReference type="Proteomes" id="UP000630660"/>
    </source>
</evidence>
<dbReference type="AlphaFoldDB" id="A0A9D5K9F8"/>
<protein>
    <submittedName>
        <fullName evidence="2">Uncharacterized protein</fullName>
    </submittedName>
</protein>
<dbReference type="EMBL" id="WJKJ01000213">
    <property type="protein sequence ID" value="MBD3364831.1"/>
    <property type="molecule type" value="Genomic_DNA"/>
</dbReference>
<name>A0A9D5K9F8_UNCW3</name>
<dbReference type="Proteomes" id="UP000630660">
    <property type="component" value="Unassembled WGS sequence"/>
</dbReference>
<gene>
    <name evidence="2" type="ORF">GF359_06410</name>
</gene>
<accession>A0A9D5K9F8</accession>
<evidence type="ECO:0000256" key="1">
    <source>
        <dbReference type="SAM" id="Coils"/>
    </source>
</evidence>
<reference evidence="2" key="1">
    <citation type="submission" date="2019-11" db="EMBL/GenBank/DDBJ databases">
        <title>Microbial mats filling the niche in hypersaline microbial mats.</title>
        <authorList>
            <person name="Wong H.L."/>
            <person name="Macleod F.I."/>
            <person name="White R.A. III"/>
            <person name="Burns B.P."/>
        </authorList>
    </citation>
    <scope>NUCLEOTIDE SEQUENCE</scope>
    <source>
        <strain evidence="2">Bin_327</strain>
    </source>
</reference>
<keyword evidence="1" id="KW-0175">Coiled coil</keyword>
<organism evidence="2 3">
    <name type="scientific">candidate division WOR-3 bacterium</name>
    <dbReference type="NCBI Taxonomy" id="2052148"/>
    <lineage>
        <taxon>Bacteria</taxon>
        <taxon>Bacteria division WOR-3</taxon>
    </lineage>
</organism>
<proteinExistence type="predicted"/>
<comment type="caution">
    <text evidence="2">The sequence shown here is derived from an EMBL/GenBank/DDBJ whole genome shotgun (WGS) entry which is preliminary data.</text>
</comment>